<sequence>MAVGSWEPSWKVNWPTLGFLWSDWLEAHACVPGDPDRPFIPVGWQLWCLLNHGRVRRGAVPDEGKNNSQAFHYRRSLIVGPQKSGKSPLGAGFVLVEACGPAEFAGWARSGDSYRCSDYGCGCGFEYVYEAGEPMGRPRPKNLIQLMANSQDQVDNVFDAVYDMAAFGPLSEQVKINFDMLRLPNNGRIDKVTASSKSRLGARISFALGDEAGLYTRDTERTWGTMRRGLAGMGGRSVEITNPWDPMDNSAAQKTYEAHMPDVFIFYRKPPANLDYLNDTDRRAIHEYVYAGSPWVDLDAIEAEAAEIMVRDPTQAMRFYGNMLVQGQGTYLTEAVIDGAERALEVPEGAEVTLGFDGSQTGDWTGFRACWLGPNGERHTFTPTYGEDRVPAVFDPATFPDGRIPYGEVDAAMDSIMRRYRVRLVYADPHLWESQIEAWQVKYSPEIVQAWPTFSVSRMFPALVRYREDMASGRMTHSPDGVYKVHAMNARKVAKTQDRFILGKPAPHMKIDLVMMDVLAYEAAASALMAGLQAKPGRQYEVSTAVFSFS</sequence>
<reference evidence="1 2" key="1">
    <citation type="submission" date="2018-11" db="EMBL/GenBank/DDBJ databases">
        <authorList>
            <consortium name="Pathogen Informatics"/>
        </authorList>
    </citation>
    <scope>NUCLEOTIDE SEQUENCE [LARGE SCALE GENOMIC DNA]</scope>
    <source>
        <strain evidence="1 2">NCTC10327</strain>
    </source>
</reference>
<evidence type="ECO:0000313" key="2">
    <source>
        <dbReference type="Proteomes" id="UP000269974"/>
    </source>
</evidence>
<accession>A0A7Z8YBP4</accession>
<dbReference type="AlphaFoldDB" id="A0A7Z8YBP4"/>
<name>A0A7Z8YBP4_9ACTO</name>
<protein>
    <submittedName>
        <fullName evidence="1">Phage terminase-like protein, large subunit</fullName>
    </submittedName>
</protein>
<proteinExistence type="predicted"/>
<dbReference type="Gene3D" id="3.40.50.300">
    <property type="entry name" value="P-loop containing nucleotide triphosphate hydrolases"/>
    <property type="match status" value="1"/>
</dbReference>
<dbReference type="Proteomes" id="UP000269974">
    <property type="component" value="Unassembled WGS sequence"/>
</dbReference>
<dbReference type="EMBL" id="UYIO01000001">
    <property type="protein sequence ID" value="VDG77339.1"/>
    <property type="molecule type" value="Genomic_DNA"/>
</dbReference>
<gene>
    <name evidence="1" type="ORF">NCTC10327_01945</name>
</gene>
<dbReference type="InterPro" id="IPR027417">
    <property type="entry name" value="P-loop_NTPase"/>
</dbReference>
<evidence type="ECO:0000313" key="1">
    <source>
        <dbReference type="EMBL" id="VDG77339.1"/>
    </source>
</evidence>
<comment type="caution">
    <text evidence="1">The sequence shown here is derived from an EMBL/GenBank/DDBJ whole genome shotgun (WGS) entry which is preliminary data.</text>
</comment>
<organism evidence="1 2">
    <name type="scientific">Actinobaculum suis</name>
    <dbReference type="NCBI Taxonomy" id="1657"/>
    <lineage>
        <taxon>Bacteria</taxon>
        <taxon>Bacillati</taxon>
        <taxon>Actinomycetota</taxon>
        <taxon>Actinomycetes</taxon>
        <taxon>Actinomycetales</taxon>
        <taxon>Actinomycetaceae</taxon>
        <taxon>Actinobaculum</taxon>
    </lineage>
</organism>